<accession>A0ACC0U8Z8</accession>
<keyword evidence="2" id="KW-1185">Reference proteome</keyword>
<name>A0ACC0U8Z8_9AGAM</name>
<reference evidence="1" key="1">
    <citation type="submission" date="2021-03" db="EMBL/GenBank/DDBJ databases">
        <title>Evolutionary priming and transition to the ectomycorrhizal habit in an iconic lineage of mushroom-forming fungi: is preadaptation a requirement?</title>
        <authorList>
            <consortium name="DOE Joint Genome Institute"/>
            <person name="Looney B.P."/>
            <person name="Miyauchi S."/>
            <person name="Morin E."/>
            <person name="Drula E."/>
            <person name="Courty P.E."/>
            <person name="Chicoki N."/>
            <person name="Fauchery L."/>
            <person name="Kohler A."/>
            <person name="Kuo A."/>
            <person name="LaButti K."/>
            <person name="Pangilinan J."/>
            <person name="Lipzen A."/>
            <person name="Riley R."/>
            <person name="Andreopoulos W."/>
            <person name="He G."/>
            <person name="Johnson J."/>
            <person name="Barry K.W."/>
            <person name="Grigoriev I.V."/>
            <person name="Nagy L."/>
            <person name="Hibbett D."/>
            <person name="Henrissat B."/>
            <person name="Matheny P.B."/>
            <person name="Labbe J."/>
            <person name="Martin A.F."/>
        </authorList>
    </citation>
    <scope>NUCLEOTIDE SEQUENCE</scope>
    <source>
        <strain evidence="1">BPL698</strain>
    </source>
</reference>
<sequence length="559" mass="59976">MPHLVPDDASLTKWQSIRPWRPRLSLSVIEITSVSATFVISSLSSNTLNHHDILDADDIPTLSTTIQPAATDSLSKGVSVNVNGTPWRKCLARLADEADEAMIIIIYGLMPGRHYDIELGIIPSDEKLKRQIVTENATDDRAVLDPDADQGIPSAGAFPLVTSNPPAVDPSPSPPSPSPPPTPSGGASLSSQTFEDHLATLQLSLSHVQAEHETLSNTLKSARRDSQRAQAAQRAETASLKRAAQKHSAGDTRMKQKARALEEAVKQAIKCREDVEVEYGVLEAARVEQEAELADASRRFEEARVRAEEWRARRKKAEEEASSRLHGARAELGAVEARLEKLRAKREKLEGRIGAETEEGEEEGGDGEGPSRRGADEDGLDGPGGLIGELEAKLRETLLERERIEADPYGQPIPSSHLDEPAIAAMAAADTRTHGHAPSHGRHASHPHSHPTVRGKRPGPPFLHHHSHSYSARAATVSFPAPASAPLVTRTPMALPSTSPRGYHPTRVSGPGAGKGLVARRKSSPPPHTQAEKSIALSLNAPPFEPVSIKGKTGSRGGA</sequence>
<dbReference type="Proteomes" id="UP001207468">
    <property type="component" value="Unassembled WGS sequence"/>
</dbReference>
<evidence type="ECO:0000313" key="1">
    <source>
        <dbReference type="EMBL" id="KAI9508093.1"/>
    </source>
</evidence>
<protein>
    <submittedName>
        <fullName evidence="1">Uncharacterized protein</fullName>
    </submittedName>
</protein>
<gene>
    <name evidence="1" type="ORF">F5148DRAFT_1014159</name>
</gene>
<dbReference type="EMBL" id="JAGFNK010000101">
    <property type="protein sequence ID" value="KAI9508093.1"/>
    <property type="molecule type" value="Genomic_DNA"/>
</dbReference>
<comment type="caution">
    <text evidence="1">The sequence shown here is derived from an EMBL/GenBank/DDBJ whole genome shotgun (WGS) entry which is preliminary data.</text>
</comment>
<evidence type="ECO:0000313" key="2">
    <source>
        <dbReference type="Proteomes" id="UP001207468"/>
    </source>
</evidence>
<organism evidence="1 2">
    <name type="scientific">Russula earlei</name>
    <dbReference type="NCBI Taxonomy" id="71964"/>
    <lineage>
        <taxon>Eukaryota</taxon>
        <taxon>Fungi</taxon>
        <taxon>Dikarya</taxon>
        <taxon>Basidiomycota</taxon>
        <taxon>Agaricomycotina</taxon>
        <taxon>Agaricomycetes</taxon>
        <taxon>Russulales</taxon>
        <taxon>Russulaceae</taxon>
        <taxon>Russula</taxon>
    </lineage>
</organism>
<proteinExistence type="predicted"/>